<gene>
    <name evidence="2" type="ORF">NEZAVI_LOCUS11671</name>
</gene>
<sequence>MSENQLNMDLEDNVEDAVVLIVEETAKTPGALETSDTIEAQGLSEGPCTTEKLQRQQVKRPREETPDLEDEETEESLA</sequence>
<evidence type="ECO:0000256" key="1">
    <source>
        <dbReference type="SAM" id="MobiDB-lite"/>
    </source>
</evidence>
<organism evidence="2 3">
    <name type="scientific">Nezara viridula</name>
    <name type="common">Southern green stink bug</name>
    <name type="synonym">Cimex viridulus</name>
    <dbReference type="NCBI Taxonomy" id="85310"/>
    <lineage>
        <taxon>Eukaryota</taxon>
        <taxon>Metazoa</taxon>
        <taxon>Ecdysozoa</taxon>
        <taxon>Arthropoda</taxon>
        <taxon>Hexapoda</taxon>
        <taxon>Insecta</taxon>
        <taxon>Pterygota</taxon>
        <taxon>Neoptera</taxon>
        <taxon>Paraneoptera</taxon>
        <taxon>Hemiptera</taxon>
        <taxon>Heteroptera</taxon>
        <taxon>Panheteroptera</taxon>
        <taxon>Pentatomomorpha</taxon>
        <taxon>Pentatomoidea</taxon>
        <taxon>Pentatomidae</taxon>
        <taxon>Pentatominae</taxon>
        <taxon>Nezara</taxon>
    </lineage>
</organism>
<evidence type="ECO:0000313" key="3">
    <source>
        <dbReference type="Proteomes" id="UP001152798"/>
    </source>
</evidence>
<proteinExistence type="predicted"/>
<dbReference type="AlphaFoldDB" id="A0A9P0MTP6"/>
<reference evidence="2" key="1">
    <citation type="submission" date="2022-01" db="EMBL/GenBank/DDBJ databases">
        <authorList>
            <person name="King R."/>
        </authorList>
    </citation>
    <scope>NUCLEOTIDE SEQUENCE</scope>
</reference>
<dbReference type="EMBL" id="OV725081">
    <property type="protein sequence ID" value="CAH1402986.1"/>
    <property type="molecule type" value="Genomic_DNA"/>
</dbReference>
<accession>A0A9P0MTP6</accession>
<dbReference type="Proteomes" id="UP001152798">
    <property type="component" value="Chromosome 5"/>
</dbReference>
<feature type="region of interest" description="Disordered" evidence="1">
    <location>
        <begin position="29"/>
        <end position="78"/>
    </location>
</feature>
<name>A0A9P0MTP6_NEZVI</name>
<evidence type="ECO:0000313" key="2">
    <source>
        <dbReference type="EMBL" id="CAH1402986.1"/>
    </source>
</evidence>
<feature type="compositionally biased region" description="Acidic residues" evidence="1">
    <location>
        <begin position="66"/>
        <end position="78"/>
    </location>
</feature>
<keyword evidence="3" id="KW-1185">Reference proteome</keyword>
<protein>
    <submittedName>
        <fullName evidence="2">Uncharacterized protein</fullName>
    </submittedName>
</protein>